<feature type="transmembrane region" description="Helical" evidence="1">
    <location>
        <begin position="68"/>
        <end position="87"/>
    </location>
</feature>
<protein>
    <submittedName>
        <fullName evidence="2">Uncharacterized protein</fullName>
    </submittedName>
</protein>
<sequence>MDYFYLCLVIFIINDGFAMSRHYCSYLRNLRKKIIEKLTYGWWISIHSVIDIGSIIGMMVYYKHPQHFWVVISIPIVIILWYIPLGWKKYRENNDL</sequence>
<accession>A0A381U3S7</accession>
<keyword evidence="1" id="KW-0812">Transmembrane</keyword>
<feature type="transmembrane region" description="Helical" evidence="1">
    <location>
        <begin position="40"/>
        <end position="62"/>
    </location>
</feature>
<proteinExistence type="predicted"/>
<name>A0A381U3S7_9ZZZZ</name>
<gene>
    <name evidence="2" type="ORF">METZ01_LOCUS75754</name>
</gene>
<keyword evidence="1" id="KW-0472">Membrane</keyword>
<keyword evidence="1" id="KW-1133">Transmembrane helix</keyword>
<dbReference type="AlphaFoldDB" id="A0A381U3S7"/>
<reference evidence="2" key="1">
    <citation type="submission" date="2018-05" db="EMBL/GenBank/DDBJ databases">
        <authorList>
            <person name="Lanie J.A."/>
            <person name="Ng W.-L."/>
            <person name="Kazmierczak K.M."/>
            <person name="Andrzejewski T.M."/>
            <person name="Davidsen T.M."/>
            <person name="Wayne K.J."/>
            <person name="Tettelin H."/>
            <person name="Glass J.I."/>
            <person name="Rusch D."/>
            <person name="Podicherti R."/>
            <person name="Tsui H.-C.T."/>
            <person name="Winkler M.E."/>
        </authorList>
    </citation>
    <scope>NUCLEOTIDE SEQUENCE</scope>
</reference>
<evidence type="ECO:0000256" key="1">
    <source>
        <dbReference type="SAM" id="Phobius"/>
    </source>
</evidence>
<dbReference type="EMBL" id="UINC01005684">
    <property type="protein sequence ID" value="SVA22900.1"/>
    <property type="molecule type" value="Genomic_DNA"/>
</dbReference>
<evidence type="ECO:0000313" key="2">
    <source>
        <dbReference type="EMBL" id="SVA22900.1"/>
    </source>
</evidence>
<organism evidence="2">
    <name type="scientific">marine metagenome</name>
    <dbReference type="NCBI Taxonomy" id="408172"/>
    <lineage>
        <taxon>unclassified sequences</taxon>
        <taxon>metagenomes</taxon>
        <taxon>ecological metagenomes</taxon>
    </lineage>
</organism>